<gene>
    <name evidence="1" type="ORF">K3F53_18300</name>
</gene>
<name>A0ABX8YAW7_ANETH</name>
<dbReference type="EMBL" id="CP080764">
    <property type="protein sequence ID" value="QYY42735.1"/>
    <property type="molecule type" value="Genomic_DNA"/>
</dbReference>
<evidence type="ECO:0000313" key="2">
    <source>
        <dbReference type="Proteomes" id="UP000826616"/>
    </source>
</evidence>
<dbReference type="RefSeq" id="WP_139184955.1">
    <property type="nucleotide sequence ID" value="NZ_CP080764.1"/>
</dbReference>
<organism evidence="1 2">
    <name type="scientific">Aneurinibacillus thermoaerophilus</name>
    <dbReference type="NCBI Taxonomy" id="143495"/>
    <lineage>
        <taxon>Bacteria</taxon>
        <taxon>Bacillati</taxon>
        <taxon>Bacillota</taxon>
        <taxon>Bacilli</taxon>
        <taxon>Bacillales</taxon>
        <taxon>Paenibacillaceae</taxon>
        <taxon>Aneurinibacillus group</taxon>
        <taxon>Aneurinibacillus</taxon>
    </lineage>
</organism>
<evidence type="ECO:0000313" key="1">
    <source>
        <dbReference type="EMBL" id="QYY42735.1"/>
    </source>
</evidence>
<proteinExistence type="predicted"/>
<keyword evidence="2" id="KW-1185">Reference proteome</keyword>
<reference evidence="1 2" key="1">
    <citation type="submission" date="2021-08" db="EMBL/GenBank/DDBJ databases">
        <title>Complete genome sequence of the strain Aneurinibacillus thermoaerophilus CCM 8960.</title>
        <authorList>
            <person name="Musilova J."/>
            <person name="Kourilova X."/>
            <person name="Pernicova I."/>
            <person name="Bezdicek M."/>
            <person name="Lengerova M."/>
            <person name="Obruca S."/>
            <person name="Sedlar K."/>
        </authorList>
    </citation>
    <scope>NUCLEOTIDE SEQUENCE [LARGE SCALE GENOMIC DNA]</scope>
    <source>
        <strain evidence="1 2">CCM 8960</strain>
    </source>
</reference>
<protein>
    <submittedName>
        <fullName evidence="1">Uncharacterized protein</fullName>
    </submittedName>
</protein>
<dbReference type="GeneID" id="97143335"/>
<accession>A0ABX8YAW7</accession>
<sequence length="96" mass="10786">MGANDTELREVGSYLCMFYSFDKVLINNTPLLPVHPFDFPPSTAESKRKTSTATVSISKQIRCFADAAFTEAVWTNNTSLRKINESQEEEAYLSTI</sequence>
<dbReference type="Proteomes" id="UP000826616">
    <property type="component" value="Chromosome"/>
</dbReference>